<keyword evidence="1" id="KW-0472">Membrane</keyword>
<name>A0A6P1ZJS6_9BACT</name>
<dbReference type="RefSeq" id="WP_144234148.1">
    <property type="nucleotide sequence ID" value="NZ_QMIF01000002.1"/>
</dbReference>
<keyword evidence="1" id="KW-1133">Transmembrane helix</keyword>
<feature type="transmembrane region" description="Helical" evidence="1">
    <location>
        <begin position="102"/>
        <end position="120"/>
    </location>
</feature>
<evidence type="ECO:0000256" key="1">
    <source>
        <dbReference type="SAM" id="Phobius"/>
    </source>
</evidence>
<comment type="caution">
    <text evidence="2">The sequence shown here is derived from an EMBL/GenBank/DDBJ whole genome shotgun (WGS) entry which is preliminary data.</text>
</comment>
<keyword evidence="1" id="KW-0812">Transmembrane</keyword>
<accession>A0A6P1ZJS6</accession>
<feature type="transmembrane region" description="Helical" evidence="1">
    <location>
        <begin position="42"/>
        <end position="59"/>
    </location>
</feature>
<evidence type="ECO:0008006" key="4">
    <source>
        <dbReference type="Google" id="ProtNLM"/>
    </source>
</evidence>
<evidence type="ECO:0000313" key="2">
    <source>
        <dbReference type="EMBL" id="TVM35816.1"/>
    </source>
</evidence>
<sequence>MTPKTMDGKASKRRPGLRDPRLKIVLAAVAGFLAWHSGVVGLGVYLAVLTGLAMVLRGGRVPLQTALRRGAVFAGFWAVAKLLLTVWEGASWQAASVDAGVLGLRLLVLMGIGFALADSASPREMALGVASMLRPVLGKRAWRPALSLALMIHFLPVAMALHERTAVAMAARRVERKRWVRFQLRVSSWLGGLSREASSQAMAVAARGLDREEAWRVPMPVHAVEWLSGFALLVLLYLAGRV</sequence>
<dbReference type="OrthoDB" id="5454376at2"/>
<reference evidence="2 3" key="1">
    <citation type="submission" date="2018-06" db="EMBL/GenBank/DDBJ databases">
        <title>Complete genome of Desulfovibrio marinus P48SEP.</title>
        <authorList>
            <person name="Crispim J.S."/>
            <person name="Vidigal P.M.P."/>
            <person name="Silva L.C.F."/>
            <person name="Araujo L.C."/>
            <person name="Laguardia C.N."/>
            <person name="Dias R.S."/>
            <person name="Sousa M.P."/>
            <person name="Paula S.O."/>
            <person name="Silva C."/>
        </authorList>
    </citation>
    <scope>NUCLEOTIDE SEQUENCE [LARGE SCALE GENOMIC DNA]</scope>
    <source>
        <strain evidence="2 3">P48SEP</strain>
    </source>
</reference>
<feature type="transmembrane region" description="Helical" evidence="1">
    <location>
        <begin position="71"/>
        <end position="90"/>
    </location>
</feature>
<dbReference type="EMBL" id="QMIF01000002">
    <property type="protein sequence ID" value="TVM35816.1"/>
    <property type="molecule type" value="Genomic_DNA"/>
</dbReference>
<dbReference type="Proteomes" id="UP000434052">
    <property type="component" value="Unassembled WGS sequence"/>
</dbReference>
<proteinExistence type="predicted"/>
<organism evidence="2 3">
    <name type="scientific">Oceanidesulfovibrio marinus</name>
    <dbReference type="NCBI Taxonomy" id="370038"/>
    <lineage>
        <taxon>Bacteria</taxon>
        <taxon>Pseudomonadati</taxon>
        <taxon>Thermodesulfobacteriota</taxon>
        <taxon>Desulfovibrionia</taxon>
        <taxon>Desulfovibrionales</taxon>
        <taxon>Desulfovibrionaceae</taxon>
        <taxon>Oceanidesulfovibrio</taxon>
    </lineage>
</organism>
<dbReference type="AlphaFoldDB" id="A0A6P1ZJS6"/>
<feature type="transmembrane region" description="Helical" evidence="1">
    <location>
        <begin position="141"/>
        <end position="161"/>
    </location>
</feature>
<gene>
    <name evidence="2" type="ORF">DQK91_03910</name>
</gene>
<protein>
    <recommendedName>
        <fullName evidence="4">Energy-coupling factor transporter transmembrane protein EcfT</fullName>
    </recommendedName>
</protein>
<evidence type="ECO:0000313" key="3">
    <source>
        <dbReference type="Proteomes" id="UP000434052"/>
    </source>
</evidence>